<feature type="region of interest" description="Disordered" evidence="1">
    <location>
        <begin position="38"/>
        <end position="57"/>
    </location>
</feature>
<dbReference type="EMBL" id="BEXD01002902">
    <property type="protein sequence ID" value="GBB99740.1"/>
    <property type="molecule type" value="Genomic_DNA"/>
</dbReference>
<name>A0A2Z6RCP6_9GLOM</name>
<evidence type="ECO:0000313" key="2">
    <source>
        <dbReference type="EMBL" id="GBB99740.1"/>
    </source>
</evidence>
<comment type="caution">
    <text evidence="2">The sequence shown here is derived from an EMBL/GenBank/DDBJ whole genome shotgun (WGS) entry which is preliminary data.</text>
</comment>
<proteinExistence type="predicted"/>
<keyword evidence="3" id="KW-1185">Reference proteome</keyword>
<reference evidence="2 3" key="1">
    <citation type="submission" date="2017-11" db="EMBL/GenBank/DDBJ databases">
        <title>The genome of Rhizophagus clarus HR1 reveals common genetic basis of auxotrophy among arbuscular mycorrhizal fungi.</title>
        <authorList>
            <person name="Kobayashi Y."/>
        </authorList>
    </citation>
    <scope>NUCLEOTIDE SEQUENCE [LARGE SCALE GENOMIC DNA]</scope>
    <source>
        <strain evidence="2 3">HR1</strain>
    </source>
</reference>
<evidence type="ECO:0000313" key="3">
    <source>
        <dbReference type="Proteomes" id="UP000247702"/>
    </source>
</evidence>
<dbReference type="Proteomes" id="UP000247702">
    <property type="component" value="Unassembled WGS sequence"/>
</dbReference>
<gene>
    <name evidence="2" type="ORF">RclHR1_03610016</name>
</gene>
<dbReference type="AlphaFoldDB" id="A0A2Z6RCP6"/>
<accession>A0A2Z6RCP6</accession>
<protein>
    <submittedName>
        <fullName evidence="2">Uncharacterized protein</fullName>
    </submittedName>
</protein>
<evidence type="ECO:0000256" key="1">
    <source>
        <dbReference type="SAM" id="MobiDB-lite"/>
    </source>
</evidence>
<sequence length="150" mass="17762">MMKHNKYNNNKSSVLTTILIIIIYATYSAITFPIDERRDNDSSPSLSPTLNHPDPSFPTLKKIDFDSIPQPGEFWEMIRTGDYSDKNSNDRKNFGTMLYLSPIWFNKAYNKFGPHITYTNKEDIDQKYKNKEWYEICYLKICMNVVFRTY</sequence>
<organism evidence="2 3">
    <name type="scientific">Rhizophagus clarus</name>
    <dbReference type="NCBI Taxonomy" id="94130"/>
    <lineage>
        <taxon>Eukaryota</taxon>
        <taxon>Fungi</taxon>
        <taxon>Fungi incertae sedis</taxon>
        <taxon>Mucoromycota</taxon>
        <taxon>Glomeromycotina</taxon>
        <taxon>Glomeromycetes</taxon>
        <taxon>Glomerales</taxon>
        <taxon>Glomeraceae</taxon>
        <taxon>Rhizophagus</taxon>
    </lineage>
</organism>